<dbReference type="EMBL" id="JAGIBU010000002">
    <property type="protein sequence ID" value="MBS7824293.1"/>
    <property type="molecule type" value="Genomic_DNA"/>
</dbReference>
<comment type="caution">
    <text evidence="1">The sequence shown here is derived from an EMBL/GenBank/DDBJ whole genome shotgun (WGS) entry which is preliminary data.</text>
</comment>
<evidence type="ECO:0000313" key="1">
    <source>
        <dbReference type="EMBL" id="MBS7824293.1"/>
    </source>
</evidence>
<dbReference type="Proteomes" id="UP000680020">
    <property type="component" value="Unassembled WGS sequence"/>
</dbReference>
<proteinExistence type="predicted"/>
<protein>
    <submittedName>
        <fullName evidence="1">Uncharacterized protein</fullName>
    </submittedName>
</protein>
<gene>
    <name evidence="1" type="ORF">J7561_03635</name>
</gene>
<dbReference type="AlphaFoldDB" id="A0AB35BWC8"/>
<dbReference type="RefSeq" id="WP_063503218.1">
    <property type="nucleotide sequence ID" value="NZ_JAGIBT010000002.1"/>
</dbReference>
<name>A0AB35BWC8_9GAMM</name>
<organism evidence="1 2">
    <name type="scientific">Wohlfahrtiimonas chitiniclastica</name>
    <dbReference type="NCBI Taxonomy" id="400946"/>
    <lineage>
        <taxon>Bacteria</taxon>
        <taxon>Pseudomonadati</taxon>
        <taxon>Pseudomonadota</taxon>
        <taxon>Gammaproteobacteria</taxon>
        <taxon>Cardiobacteriales</taxon>
        <taxon>Ignatzschineriaceae</taxon>
        <taxon>Wohlfahrtiimonas</taxon>
    </lineage>
</organism>
<accession>A0AB35BWC8</accession>
<evidence type="ECO:0000313" key="2">
    <source>
        <dbReference type="Proteomes" id="UP000680020"/>
    </source>
</evidence>
<sequence length="175" mass="20911">MENTLITLAEIHYDLGLIGHDEYSERLSIALWLSGKYDDNDPRQSPTEKPQNQEFISLLGESRMLRAIDTQQSFLCMGLWLFTRDEANSYPSVPFGYYKNPKQPWPKLDPYTGRVYVSKYQESAKHRLSKADLKKLWQDEKIKSFCREMTIWYQEQFRSLSFPVRNHMRTHKYRM</sequence>
<reference evidence="1" key="1">
    <citation type="submission" date="2021-03" db="EMBL/GenBank/DDBJ databases">
        <title>Identification and antibiotic profiling of Wohlfahrtiimonas chitiniclastica, an underestimated human pathogen.</title>
        <authorList>
            <person name="Kopf A."/>
            <person name="Bunk B."/>
            <person name="Coldewey S."/>
            <person name="Gunzer F."/>
            <person name="Riedel T."/>
            <person name="Schroettner P."/>
        </authorList>
    </citation>
    <scope>NUCLEOTIDE SEQUENCE</scope>
    <source>
        <strain evidence="1">DSM 100917</strain>
    </source>
</reference>